<dbReference type="RefSeq" id="WP_055263526.1">
    <property type="nucleotide sequence ID" value="NZ_CYXV01000012.1"/>
</dbReference>
<feature type="transmembrane region" description="Helical" evidence="1">
    <location>
        <begin position="6"/>
        <end position="22"/>
    </location>
</feature>
<dbReference type="AlphaFoldDB" id="A0A173U8A2"/>
<feature type="transmembrane region" description="Helical" evidence="1">
    <location>
        <begin position="180"/>
        <end position="198"/>
    </location>
</feature>
<feature type="transmembrane region" description="Helical" evidence="1">
    <location>
        <begin position="213"/>
        <end position="234"/>
    </location>
</feature>
<keyword evidence="1" id="KW-0472">Membrane</keyword>
<accession>A0A173U8A2</accession>
<protein>
    <submittedName>
        <fullName evidence="2">Uncharacterized protein</fullName>
    </submittedName>
</protein>
<proteinExistence type="predicted"/>
<feature type="transmembrane region" description="Helical" evidence="1">
    <location>
        <begin position="112"/>
        <end position="131"/>
    </location>
</feature>
<keyword evidence="1" id="KW-1133">Transmembrane helix</keyword>
<feature type="transmembrane region" description="Helical" evidence="1">
    <location>
        <begin position="137"/>
        <end position="159"/>
    </location>
</feature>
<evidence type="ECO:0000256" key="1">
    <source>
        <dbReference type="SAM" id="Phobius"/>
    </source>
</evidence>
<reference evidence="2 3" key="1">
    <citation type="submission" date="2015-09" db="EMBL/GenBank/DDBJ databases">
        <authorList>
            <consortium name="Pathogen Informatics"/>
        </authorList>
    </citation>
    <scope>NUCLEOTIDE SEQUENCE [LARGE SCALE GENOMIC DNA]</scope>
    <source>
        <strain evidence="2 3">2789STDY5608863</strain>
    </source>
</reference>
<gene>
    <name evidence="2" type="ORF">ERS852420_02688</name>
</gene>
<dbReference type="EMBL" id="CYXV01000012">
    <property type="protein sequence ID" value="CUN09738.1"/>
    <property type="molecule type" value="Genomic_DNA"/>
</dbReference>
<organism evidence="2 3">
    <name type="scientific">Roseburia faecis</name>
    <dbReference type="NCBI Taxonomy" id="301302"/>
    <lineage>
        <taxon>Bacteria</taxon>
        <taxon>Bacillati</taxon>
        <taxon>Bacillota</taxon>
        <taxon>Clostridia</taxon>
        <taxon>Lachnospirales</taxon>
        <taxon>Lachnospiraceae</taxon>
        <taxon>Roseburia</taxon>
    </lineage>
</organism>
<dbReference type="Proteomes" id="UP000095495">
    <property type="component" value="Unassembled WGS sequence"/>
</dbReference>
<feature type="transmembrane region" description="Helical" evidence="1">
    <location>
        <begin position="38"/>
        <end position="60"/>
    </location>
</feature>
<sequence>MRWFWIGFIGIYIVLLFLIFIMKESNKLISSILERGKTVVCTILFTWFVFLFTLLYSIVAIVTENIVVNALLCAIFLVFSWFIEEKLYQLLTGENGCEEEKTKILTKEDKNLCALFALIGVILSSIVLFCEDGNSEHFILISMAVSVWMGTYIPVSEVYKGTSIKKIVCIIKKEFKNEKVSVRISTIGSSIIVTILASKNEVIFKVNELVNKFGGGIACGSIVLIVILIVVALCKKE</sequence>
<evidence type="ECO:0000313" key="3">
    <source>
        <dbReference type="Proteomes" id="UP000095495"/>
    </source>
</evidence>
<evidence type="ECO:0000313" key="2">
    <source>
        <dbReference type="EMBL" id="CUN09738.1"/>
    </source>
</evidence>
<keyword evidence="1" id="KW-0812">Transmembrane</keyword>
<feature type="transmembrane region" description="Helical" evidence="1">
    <location>
        <begin position="66"/>
        <end position="83"/>
    </location>
</feature>
<name>A0A173U8A2_9FIRM</name>